<dbReference type="CDD" id="cd00075">
    <property type="entry name" value="HATPase"/>
    <property type="match status" value="1"/>
</dbReference>
<feature type="region of interest" description="Disordered" evidence="13">
    <location>
        <begin position="1"/>
        <end position="22"/>
    </location>
</feature>
<dbReference type="Pfam" id="PF00512">
    <property type="entry name" value="HisKA"/>
    <property type="match status" value="1"/>
</dbReference>
<evidence type="ECO:0000256" key="2">
    <source>
        <dbReference type="ARBA" id="ARBA00004141"/>
    </source>
</evidence>
<evidence type="ECO:0000313" key="17">
    <source>
        <dbReference type="Proteomes" id="UP000219621"/>
    </source>
</evidence>
<dbReference type="InterPro" id="IPR036097">
    <property type="entry name" value="HisK_dim/P_sf"/>
</dbReference>
<dbReference type="EC" id="2.7.13.3" evidence="3"/>
<evidence type="ECO:0000256" key="6">
    <source>
        <dbReference type="ARBA" id="ARBA00022692"/>
    </source>
</evidence>
<dbReference type="InterPro" id="IPR036890">
    <property type="entry name" value="HATPase_C_sf"/>
</dbReference>
<evidence type="ECO:0000256" key="1">
    <source>
        <dbReference type="ARBA" id="ARBA00000085"/>
    </source>
</evidence>
<dbReference type="PRINTS" id="PR00344">
    <property type="entry name" value="BCTRLSENSOR"/>
</dbReference>
<dbReference type="Gene3D" id="3.30.450.40">
    <property type="match status" value="1"/>
</dbReference>
<evidence type="ECO:0000256" key="7">
    <source>
        <dbReference type="ARBA" id="ARBA00022741"/>
    </source>
</evidence>
<dbReference type="InterPro" id="IPR025201">
    <property type="entry name" value="KdpD_TM"/>
</dbReference>
<dbReference type="InterPro" id="IPR052023">
    <property type="entry name" value="Histidine_kinase_KdpD"/>
</dbReference>
<evidence type="ECO:0000256" key="4">
    <source>
        <dbReference type="ARBA" id="ARBA00022553"/>
    </source>
</evidence>
<keyword evidence="6 14" id="KW-0812">Transmembrane</keyword>
<dbReference type="Proteomes" id="UP000219621">
    <property type="component" value="Unassembled WGS sequence"/>
</dbReference>
<accession>A0A286GHM2</accession>
<evidence type="ECO:0000256" key="14">
    <source>
        <dbReference type="SAM" id="Phobius"/>
    </source>
</evidence>
<evidence type="ECO:0000256" key="8">
    <source>
        <dbReference type="ARBA" id="ARBA00022777"/>
    </source>
</evidence>
<dbReference type="RefSeq" id="WP_097279162.1">
    <property type="nucleotide sequence ID" value="NZ_OCNJ01000004.1"/>
</dbReference>
<keyword evidence="5" id="KW-0808">Transferase</keyword>
<dbReference type="SUPFAM" id="SSF47384">
    <property type="entry name" value="Homodimeric domain of signal transducing histidine kinase"/>
    <property type="match status" value="1"/>
</dbReference>
<feature type="transmembrane region" description="Helical" evidence="14">
    <location>
        <begin position="484"/>
        <end position="504"/>
    </location>
</feature>
<evidence type="ECO:0000256" key="10">
    <source>
        <dbReference type="ARBA" id="ARBA00022989"/>
    </source>
</evidence>
<dbReference type="InterPro" id="IPR038318">
    <property type="entry name" value="KdpD_sf"/>
</dbReference>
<name>A0A286GHM2_9PROT</name>
<keyword evidence="7" id="KW-0547">Nucleotide-binding</keyword>
<dbReference type="Gene3D" id="1.20.120.620">
    <property type="entry name" value="Backbone structure of the membrane domain of e. Coli histidine kinase receptor kdpd"/>
    <property type="match status" value="1"/>
</dbReference>
<evidence type="ECO:0000259" key="15">
    <source>
        <dbReference type="PROSITE" id="PS50109"/>
    </source>
</evidence>
<evidence type="ECO:0000256" key="5">
    <source>
        <dbReference type="ARBA" id="ARBA00022679"/>
    </source>
</evidence>
<dbReference type="InterPro" id="IPR029016">
    <property type="entry name" value="GAF-like_dom_sf"/>
</dbReference>
<keyword evidence="11" id="KW-0902">Two-component regulatory system</keyword>
<feature type="transmembrane region" description="Helical" evidence="14">
    <location>
        <begin position="437"/>
        <end position="464"/>
    </location>
</feature>
<keyword evidence="4" id="KW-0597">Phosphoprotein</keyword>
<keyword evidence="12 14" id="KW-0472">Membrane</keyword>
<proteinExistence type="predicted"/>
<dbReference type="InterPro" id="IPR004358">
    <property type="entry name" value="Sig_transdc_His_kin-like_C"/>
</dbReference>
<keyword evidence="10 14" id="KW-1133">Transmembrane helix</keyword>
<dbReference type="SUPFAM" id="SSF55874">
    <property type="entry name" value="ATPase domain of HSP90 chaperone/DNA topoisomerase II/histidine kinase"/>
    <property type="match status" value="1"/>
</dbReference>
<evidence type="ECO:0000313" key="16">
    <source>
        <dbReference type="EMBL" id="SOD95033.1"/>
    </source>
</evidence>
<gene>
    <name evidence="16" type="ORF">SAMN05421508_104204</name>
</gene>
<evidence type="ECO:0000256" key="3">
    <source>
        <dbReference type="ARBA" id="ARBA00012438"/>
    </source>
</evidence>
<comment type="subcellular location">
    <subcellularLocation>
        <location evidence="2">Membrane</location>
        <topology evidence="2">Multi-pass membrane protein</topology>
    </subcellularLocation>
</comment>
<dbReference type="InterPro" id="IPR027417">
    <property type="entry name" value="P-loop_NTPase"/>
</dbReference>
<dbReference type="GO" id="GO:0000155">
    <property type="term" value="F:phosphorelay sensor kinase activity"/>
    <property type="evidence" value="ECO:0007669"/>
    <property type="project" value="InterPro"/>
</dbReference>
<dbReference type="InterPro" id="IPR005467">
    <property type="entry name" value="His_kinase_dom"/>
</dbReference>
<keyword evidence="9" id="KW-0067">ATP-binding</keyword>
<dbReference type="PROSITE" id="PS50109">
    <property type="entry name" value="HIS_KIN"/>
    <property type="match status" value="1"/>
</dbReference>
<dbReference type="PANTHER" id="PTHR45569:SF1">
    <property type="entry name" value="SENSOR PROTEIN KDPD"/>
    <property type="match status" value="1"/>
</dbReference>
<dbReference type="SMART" id="SM00387">
    <property type="entry name" value="HATPase_c"/>
    <property type="match status" value="1"/>
</dbReference>
<dbReference type="InterPro" id="IPR003661">
    <property type="entry name" value="HisK_dim/P_dom"/>
</dbReference>
<dbReference type="OrthoDB" id="9806130at2"/>
<evidence type="ECO:0000256" key="12">
    <source>
        <dbReference type="ARBA" id="ARBA00023136"/>
    </source>
</evidence>
<protein>
    <recommendedName>
        <fullName evidence="3">histidine kinase</fullName>
        <ecNumber evidence="3">2.7.13.3</ecNumber>
    </recommendedName>
</protein>
<evidence type="ECO:0000256" key="11">
    <source>
        <dbReference type="ARBA" id="ARBA00023012"/>
    </source>
</evidence>
<dbReference type="Gene3D" id="3.30.565.10">
    <property type="entry name" value="Histidine kinase-like ATPase, C-terminal domain"/>
    <property type="match status" value="1"/>
</dbReference>
<feature type="compositionally biased region" description="Pro residues" evidence="13">
    <location>
        <begin position="9"/>
        <end position="19"/>
    </location>
</feature>
<dbReference type="PANTHER" id="PTHR45569">
    <property type="entry name" value="SENSOR PROTEIN KDPD"/>
    <property type="match status" value="1"/>
</dbReference>
<dbReference type="Pfam" id="PF02518">
    <property type="entry name" value="HATPase_c"/>
    <property type="match status" value="1"/>
</dbReference>
<dbReference type="GO" id="GO:0005524">
    <property type="term" value="F:ATP binding"/>
    <property type="evidence" value="ECO:0007669"/>
    <property type="project" value="UniProtKB-KW"/>
</dbReference>
<dbReference type="EMBL" id="OCNJ01000004">
    <property type="protein sequence ID" value="SOD95033.1"/>
    <property type="molecule type" value="Genomic_DNA"/>
</dbReference>
<sequence length="925" mass="100816">MKDDAAPLPETPQPAPAPAPVEAAPRGRLKVFLGVAPGAATVPTVLAAYTDTLHRLRRDRATETRRPVIGLLIPDDVAALPPEIQDSDAVLVRASSVDDIMRQEPDVVVVKGLRGGNRQIARLQAGTSELDAILDGGIDVYAAVSAAHLETARDRISVLALIPTEDVLPEGLLTEADQIELIDATPQDLANRFEAHQLMLGEDDYDALAPLYGIECLTVLREVAIGVTARHVHRQSLEQWSESVGSPVESTPAEPGVPPRILVLLSDVGRPDRLVHDGHRLADRNGAAWYVAYVDTAWNHRLPRALQREVSESLHLADHLGAEVVSLGGPDLLDEVSDFIRTQRITEVVVARPPVRGLRRLWKRPFADQLMERFRNLGVHIVPGPEVTVDAFALPWRIDDGRPWFHEYLAGAVAACMAAGLIKVLDPLLPSESLSIIMLMAVVYAATAYGFASALFTSVIGLAMFNVFFVEPKFALTPDKPEQIFQLAIYLVLAAITSNLAGRLHDQAQAARRRERHTGALYHLSREVAATSDPHAVMDAIARQLRDLLSVEVSIVLPRRMVAEADPGPAGSDAEADELCVAWPDGGALPDGDWKIAAWVRRYGEAAGRGTAVHSNAGRMFHPLRTGSTIIGVLVVEAEDPASFRSPTFRRQLDSLAGFSALALERMQLNREVENVRVVAETESLRSALLSSLSHDLRTPLASIIGSTTSLLAYGRSYSEEVQRDLLKTVLEEAERLNRFVGNLLQMTKLEAGATVPKPQWADLDDLVGTTLERMESRLEKVRVEVDIAPMMPLFQVDFVLMEHVLMNLIDNAVKYSPVGSTITIRGRHAANWIVLEVQDEGIGIPQEHCKRIFDKFFRVYARDRVVAGTGLGLAICKGIVEGHGGTIEAESPGANQGSIFRVRLPVRTPGQSDPLEDPEAAADA</sequence>
<dbReference type="Pfam" id="PF13493">
    <property type="entry name" value="DUF4118"/>
    <property type="match status" value="1"/>
</dbReference>
<dbReference type="AlphaFoldDB" id="A0A286GHM2"/>
<feature type="domain" description="Histidine kinase" evidence="15">
    <location>
        <begin position="692"/>
        <end position="909"/>
    </location>
</feature>
<dbReference type="Gene3D" id="1.10.287.130">
    <property type="match status" value="1"/>
</dbReference>
<dbReference type="SUPFAM" id="SSF55781">
    <property type="entry name" value="GAF domain-like"/>
    <property type="match status" value="1"/>
</dbReference>
<dbReference type="InterPro" id="IPR003852">
    <property type="entry name" value="Sig_transdc_His_kinase_KdpD_N"/>
</dbReference>
<dbReference type="GO" id="GO:0005886">
    <property type="term" value="C:plasma membrane"/>
    <property type="evidence" value="ECO:0007669"/>
    <property type="project" value="TreeGrafter"/>
</dbReference>
<dbReference type="SMART" id="SM00388">
    <property type="entry name" value="HisKA"/>
    <property type="match status" value="1"/>
</dbReference>
<dbReference type="InterPro" id="IPR003594">
    <property type="entry name" value="HATPase_dom"/>
</dbReference>
<evidence type="ECO:0000256" key="9">
    <source>
        <dbReference type="ARBA" id="ARBA00022840"/>
    </source>
</evidence>
<dbReference type="CDD" id="cd00082">
    <property type="entry name" value="HisKA"/>
    <property type="match status" value="1"/>
</dbReference>
<organism evidence="16 17">
    <name type="scientific">Caenispirillum bisanense</name>
    <dbReference type="NCBI Taxonomy" id="414052"/>
    <lineage>
        <taxon>Bacteria</taxon>
        <taxon>Pseudomonadati</taxon>
        <taxon>Pseudomonadota</taxon>
        <taxon>Alphaproteobacteria</taxon>
        <taxon>Rhodospirillales</taxon>
        <taxon>Novispirillaceae</taxon>
        <taxon>Caenispirillum</taxon>
    </lineage>
</organism>
<keyword evidence="8 16" id="KW-0418">Kinase</keyword>
<dbReference type="FunFam" id="3.30.565.10:FF:000006">
    <property type="entry name" value="Sensor histidine kinase WalK"/>
    <property type="match status" value="1"/>
</dbReference>
<evidence type="ECO:0000256" key="13">
    <source>
        <dbReference type="SAM" id="MobiDB-lite"/>
    </source>
</evidence>
<dbReference type="Pfam" id="PF02702">
    <property type="entry name" value="KdpD"/>
    <property type="match status" value="1"/>
</dbReference>
<dbReference type="Gene3D" id="3.40.50.300">
    <property type="entry name" value="P-loop containing nucleotide triphosphate hydrolases"/>
    <property type="match status" value="1"/>
</dbReference>
<reference evidence="16 17" key="1">
    <citation type="submission" date="2017-09" db="EMBL/GenBank/DDBJ databases">
        <authorList>
            <person name="Ehlers B."/>
            <person name="Leendertz F.H."/>
        </authorList>
    </citation>
    <scope>NUCLEOTIDE SEQUENCE [LARGE SCALE GENOMIC DNA]</scope>
    <source>
        <strain evidence="16 17">USBA 140</strain>
    </source>
</reference>
<keyword evidence="17" id="KW-1185">Reference proteome</keyword>
<comment type="catalytic activity">
    <reaction evidence="1">
        <text>ATP + protein L-histidine = ADP + protein N-phospho-L-histidine.</text>
        <dbReference type="EC" id="2.7.13.3"/>
    </reaction>
</comment>